<dbReference type="AlphaFoldDB" id="G2KLN0"/>
<proteinExistence type="predicted"/>
<dbReference type="HOGENOM" id="CLU_2437486_0_0_5"/>
<reference evidence="1 2" key="1">
    <citation type="journal article" date="2011" name="BMC Genomics">
        <title>Genomic insights into an obligate epibiotic bacterial predator: Micavibrio aeruginosavorus ARL-13.</title>
        <authorList>
            <person name="Wang Z."/>
            <person name="Kadouri D."/>
            <person name="Wu M."/>
        </authorList>
    </citation>
    <scope>NUCLEOTIDE SEQUENCE [LARGE SCALE GENOMIC DNA]</scope>
    <source>
        <strain evidence="1 2">ARL-13</strain>
    </source>
</reference>
<evidence type="ECO:0000313" key="1">
    <source>
        <dbReference type="EMBL" id="AEP08860.1"/>
    </source>
</evidence>
<keyword evidence="2" id="KW-1185">Reference proteome</keyword>
<gene>
    <name evidence="1" type="ordered locus">MICA_523</name>
</gene>
<dbReference type="SUPFAM" id="SSF48403">
    <property type="entry name" value="Ankyrin repeat"/>
    <property type="match status" value="1"/>
</dbReference>
<name>G2KLN0_MICAA</name>
<protein>
    <submittedName>
        <fullName evidence="1">Uncharacterized protein</fullName>
    </submittedName>
</protein>
<dbReference type="eggNOG" id="COG0666">
    <property type="taxonomic scope" value="Bacteria"/>
</dbReference>
<sequence>MTISNQDKLFAAARCGDNATIRQLAFSDVDFGARDEKGRTPFNLATQYGHADTAKTILAAKEMKYMQQLGLVGEGSVAPVREDEAQKAVG</sequence>
<organism evidence="1 2">
    <name type="scientific">Micavibrio aeruginosavorus (strain ARL-13)</name>
    <dbReference type="NCBI Taxonomy" id="856793"/>
    <lineage>
        <taxon>Bacteria</taxon>
        <taxon>Pseudomonadati</taxon>
        <taxon>Bdellovibrionota</taxon>
        <taxon>Bdellovibrionia</taxon>
        <taxon>Bdellovibrionales</taxon>
        <taxon>Pseudobdellovibrionaceae</taxon>
        <taxon>Micavibrio</taxon>
    </lineage>
</organism>
<dbReference type="KEGG" id="mai:MICA_523"/>
<dbReference type="Proteomes" id="UP000009286">
    <property type="component" value="Chromosome"/>
</dbReference>
<accession>G2KLN0</accession>
<dbReference type="RefSeq" id="WP_014102083.1">
    <property type="nucleotide sequence ID" value="NC_016026.1"/>
</dbReference>
<dbReference type="Gene3D" id="1.25.40.20">
    <property type="entry name" value="Ankyrin repeat-containing domain"/>
    <property type="match status" value="1"/>
</dbReference>
<dbReference type="STRING" id="856793.MICA_523"/>
<dbReference type="EMBL" id="CP002382">
    <property type="protein sequence ID" value="AEP08860.1"/>
    <property type="molecule type" value="Genomic_DNA"/>
</dbReference>
<evidence type="ECO:0000313" key="2">
    <source>
        <dbReference type="Proteomes" id="UP000009286"/>
    </source>
</evidence>
<dbReference type="OrthoDB" id="9812708at2"/>
<dbReference type="InterPro" id="IPR036770">
    <property type="entry name" value="Ankyrin_rpt-contain_sf"/>
</dbReference>